<protein>
    <recommendedName>
        <fullName evidence="3">DUF3987 domain-containing protein</fullName>
    </recommendedName>
</protein>
<name>A0A0B7AHL5_9EUPU</name>
<accession>A0A0B7AHL5</accession>
<evidence type="ECO:0000256" key="1">
    <source>
        <dbReference type="SAM" id="MobiDB-lite"/>
    </source>
</evidence>
<feature type="compositionally biased region" description="Low complexity" evidence="1">
    <location>
        <begin position="502"/>
        <end position="522"/>
    </location>
</feature>
<reference evidence="2" key="1">
    <citation type="submission" date="2014-12" db="EMBL/GenBank/DDBJ databases">
        <title>Insight into the proteome of Arion vulgaris.</title>
        <authorList>
            <person name="Aradska J."/>
            <person name="Bulat T."/>
            <person name="Smidak R."/>
            <person name="Sarate P."/>
            <person name="Gangsoo J."/>
            <person name="Sialana F."/>
            <person name="Bilban M."/>
            <person name="Lubec G."/>
        </authorList>
    </citation>
    <scope>NUCLEOTIDE SEQUENCE</scope>
    <source>
        <tissue evidence="2">Skin</tissue>
    </source>
</reference>
<dbReference type="InterPro" id="IPR025048">
    <property type="entry name" value="DUF3987"/>
</dbReference>
<feature type="region of interest" description="Disordered" evidence="1">
    <location>
        <begin position="173"/>
        <end position="212"/>
    </location>
</feature>
<feature type="compositionally biased region" description="Polar residues" evidence="1">
    <location>
        <begin position="523"/>
        <end position="544"/>
    </location>
</feature>
<evidence type="ECO:0000313" key="2">
    <source>
        <dbReference type="EMBL" id="CEK79405.1"/>
    </source>
</evidence>
<feature type="region of interest" description="Disordered" evidence="1">
    <location>
        <begin position="486"/>
        <end position="556"/>
    </location>
</feature>
<gene>
    <name evidence="2" type="primary">ORF115235</name>
</gene>
<feature type="compositionally biased region" description="Polar residues" evidence="1">
    <location>
        <begin position="180"/>
        <end position="192"/>
    </location>
</feature>
<sequence>MNHQMMAAYDPRIFHMHTGIHPSVLSGVGQRYPHPGANVTNIPTVAAPQQRQVVPTTDIKQKAGPGWENTYRTAQNIAFPDPKSACGERVGEWIEDLARGIGCPVEYVLVPLLPCVGSLLGTNTTIRVHRAWAEPPIVWSIVGASSGSRRSAVIRQLLAPILGIQAQRNKDAPISRVEESMSTSSHVNGYENTDSDDENEHTTIKRGSTQIGNHNRALYSGTRITQAALTEVLHRNNGHAFSLTENVHTLHEVLGLVQPVISQRLVSVLEDLYEGLPLVAVEDGRVTTILGSNFNHGGFASPEYVVTMMVKSPPWLSARLLLSCPQADDMKGVFGEPSTDAELPELENIYSVLLDMHQEKHKYVFDSDAVQELSKFFDEEWSTVLNQLDQNEHEGIIGKSMGQIVRLCGILKALDNSIIATTRSHFEDWDWNISVDTVKCAINLGKYFLEQKLAMTFMVGTGFFSHASDSFIDNNVTECNNQATTLPQTAVHDSPDAAYQTSPFSNSKSSSSHAPSPMAQASTPRPMNQDSNLSTSQQSPNSSFGLPRQPGEVDFSTLPHTMTTVEEDVSEMMQAVDFVHFSKTQFVAVHGRRIKRLLECYDDGHGVSATTAAQKSITPPVRIEGTNNRHPAWASALFFPESC</sequence>
<organism evidence="2">
    <name type="scientific">Arion vulgaris</name>
    <dbReference type="NCBI Taxonomy" id="1028688"/>
    <lineage>
        <taxon>Eukaryota</taxon>
        <taxon>Metazoa</taxon>
        <taxon>Spiralia</taxon>
        <taxon>Lophotrochozoa</taxon>
        <taxon>Mollusca</taxon>
        <taxon>Gastropoda</taxon>
        <taxon>Heterobranchia</taxon>
        <taxon>Euthyneura</taxon>
        <taxon>Panpulmonata</taxon>
        <taxon>Eupulmonata</taxon>
        <taxon>Stylommatophora</taxon>
        <taxon>Helicina</taxon>
        <taxon>Arionoidea</taxon>
        <taxon>Arionidae</taxon>
        <taxon>Arion</taxon>
    </lineage>
</organism>
<dbReference type="AlphaFoldDB" id="A0A0B7AHL5"/>
<evidence type="ECO:0008006" key="3">
    <source>
        <dbReference type="Google" id="ProtNLM"/>
    </source>
</evidence>
<proteinExistence type="predicted"/>
<dbReference type="Pfam" id="PF13148">
    <property type="entry name" value="DUF3987"/>
    <property type="match status" value="2"/>
</dbReference>
<dbReference type="EMBL" id="HACG01032540">
    <property type="protein sequence ID" value="CEK79405.1"/>
    <property type="molecule type" value="Transcribed_RNA"/>
</dbReference>